<dbReference type="RefSeq" id="WP_311369961.1">
    <property type="nucleotide sequence ID" value="NZ_JAVRHX010000007.1"/>
</dbReference>
<organism evidence="1 2">
    <name type="scientific">Glaciecola petra</name>
    <dbReference type="NCBI Taxonomy" id="3075602"/>
    <lineage>
        <taxon>Bacteria</taxon>
        <taxon>Pseudomonadati</taxon>
        <taxon>Pseudomonadota</taxon>
        <taxon>Gammaproteobacteria</taxon>
        <taxon>Alteromonadales</taxon>
        <taxon>Alteromonadaceae</taxon>
        <taxon>Glaciecola</taxon>
    </lineage>
</organism>
<dbReference type="EMBL" id="JAVRHX010000007">
    <property type="protein sequence ID" value="MDT0596434.1"/>
    <property type="molecule type" value="Genomic_DNA"/>
</dbReference>
<name>A0ABU2ZXY2_9ALTE</name>
<comment type="caution">
    <text evidence="1">The sequence shown here is derived from an EMBL/GenBank/DDBJ whole genome shotgun (WGS) entry which is preliminary data.</text>
</comment>
<protein>
    <recommendedName>
        <fullName evidence="3">DUF4340 domain-containing protein</fullName>
    </recommendedName>
</protein>
<gene>
    <name evidence="1" type="ORF">RM552_16380</name>
</gene>
<proteinExistence type="predicted"/>
<sequence>MLRLSKRAWNNVLIFAMLGLILALNWNRFFSQDETSTRLIVPEGEFILSMQINQVMIEKAGMVWRINPNGVQANTQASSETLAEIVSAWQKAYIAPAGFDFDSQLFANPEVIVTLSLAGQSMPTVIAFKIIEQQLFVVIDKRVFVLMSPPIKSLLEPIVEVTQ</sequence>
<evidence type="ECO:0008006" key="3">
    <source>
        <dbReference type="Google" id="ProtNLM"/>
    </source>
</evidence>
<evidence type="ECO:0000313" key="1">
    <source>
        <dbReference type="EMBL" id="MDT0596434.1"/>
    </source>
</evidence>
<reference evidence="1 2" key="1">
    <citation type="submission" date="2023-09" db="EMBL/GenBank/DDBJ databases">
        <authorList>
            <person name="Rey-Velasco X."/>
        </authorList>
    </citation>
    <scope>NUCLEOTIDE SEQUENCE [LARGE SCALE GENOMIC DNA]</scope>
    <source>
        <strain evidence="1 2">P117</strain>
    </source>
</reference>
<keyword evidence="2" id="KW-1185">Reference proteome</keyword>
<accession>A0ABU2ZXY2</accession>
<dbReference type="Proteomes" id="UP001253545">
    <property type="component" value="Unassembled WGS sequence"/>
</dbReference>
<evidence type="ECO:0000313" key="2">
    <source>
        <dbReference type="Proteomes" id="UP001253545"/>
    </source>
</evidence>